<dbReference type="RefSeq" id="WP_182554464.1">
    <property type="nucleotide sequence ID" value="NZ_BPRF01000012.1"/>
</dbReference>
<keyword evidence="2" id="KW-1185">Reference proteome</keyword>
<dbReference type="AlphaFoldDB" id="A0AA40VA16"/>
<evidence type="ECO:0000313" key="1">
    <source>
        <dbReference type="EMBL" id="MBA8912387.1"/>
    </source>
</evidence>
<name>A0AA40VA16_9HYPH</name>
<organism evidence="1 2">
    <name type="scientific">Methylorubrum thiocyanatum</name>
    <dbReference type="NCBI Taxonomy" id="47958"/>
    <lineage>
        <taxon>Bacteria</taxon>
        <taxon>Pseudomonadati</taxon>
        <taxon>Pseudomonadota</taxon>
        <taxon>Alphaproteobacteria</taxon>
        <taxon>Hyphomicrobiales</taxon>
        <taxon>Methylobacteriaceae</taxon>
        <taxon>Methylorubrum</taxon>
    </lineage>
</organism>
<dbReference type="Proteomes" id="UP000543554">
    <property type="component" value="Unassembled WGS sequence"/>
</dbReference>
<gene>
    <name evidence="1" type="ORF">HNR51_001455</name>
</gene>
<accession>A0AA40VA16</accession>
<reference evidence="1 2" key="1">
    <citation type="submission" date="2020-08" db="EMBL/GenBank/DDBJ databases">
        <title>Genomic Encyclopedia of Type Strains, Phase IV (KMG-IV): sequencing the most valuable type-strain genomes for metagenomic binning, comparative biology and taxonomic classification.</title>
        <authorList>
            <person name="Goeker M."/>
        </authorList>
    </citation>
    <scope>NUCLEOTIDE SEQUENCE [LARGE SCALE GENOMIC DNA]</scope>
    <source>
        <strain evidence="1 2">DSM 11490</strain>
    </source>
</reference>
<evidence type="ECO:0000313" key="2">
    <source>
        <dbReference type="Proteomes" id="UP000543554"/>
    </source>
</evidence>
<proteinExistence type="predicted"/>
<sequence>MIRPTATDSLKTSSRIGASMATELIQTADLHFRSYIHTVMPLHESLVAEMCAQPKPPLELATILEDIGQQYMALADRLARALIEKDHLVEEADTDAATEAQLDRFVEAVIAKADVVSFRDGTTVTGSEALNAFPFVAGAIRTAVLLARSGKTKSTA</sequence>
<protein>
    <submittedName>
        <fullName evidence="1">Uncharacterized protein</fullName>
    </submittedName>
</protein>
<dbReference type="EMBL" id="JACJIB010000002">
    <property type="protein sequence ID" value="MBA8912387.1"/>
    <property type="molecule type" value="Genomic_DNA"/>
</dbReference>
<comment type="caution">
    <text evidence="1">The sequence shown here is derived from an EMBL/GenBank/DDBJ whole genome shotgun (WGS) entry which is preliminary data.</text>
</comment>